<dbReference type="InterPro" id="IPR005644">
    <property type="entry name" value="NolW-like"/>
</dbReference>
<evidence type="ECO:0000256" key="4">
    <source>
        <dbReference type="ARBA" id="ARBA00022927"/>
    </source>
</evidence>
<evidence type="ECO:0000256" key="7">
    <source>
        <dbReference type="RuleBase" id="RU004003"/>
    </source>
</evidence>
<feature type="domain" description="Secretin/TonB short N-terminal" evidence="11">
    <location>
        <begin position="301"/>
        <end position="349"/>
    </location>
</feature>
<organism evidence="12 13">
    <name type="scientific">Sediminicurvatus halobius</name>
    <dbReference type="NCBI Taxonomy" id="2182432"/>
    <lineage>
        <taxon>Bacteria</taxon>
        <taxon>Pseudomonadati</taxon>
        <taxon>Pseudomonadota</taxon>
        <taxon>Gammaproteobacteria</taxon>
        <taxon>Chromatiales</taxon>
        <taxon>Ectothiorhodospiraceae</taxon>
        <taxon>Sediminicurvatus</taxon>
    </lineage>
</organism>
<dbReference type="InterPro" id="IPR011662">
    <property type="entry name" value="Secretin/TonB_short_N"/>
</dbReference>
<evidence type="ECO:0000259" key="11">
    <source>
        <dbReference type="SMART" id="SM00965"/>
    </source>
</evidence>
<protein>
    <submittedName>
        <fullName evidence="12">Type IV pilus secretin PilQ</fullName>
    </submittedName>
</protein>
<feature type="chain" id="PRO_5015694711" evidence="10">
    <location>
        <begin position="23"/>
        <end position="705"/>
    </location>
</feature>
<dbReference type="Proteomes" id="UP000245474">
    <property type="component" value="Unassembled WGS sequence"/>
</dbReference>
<dbReference type="InterPro" id="IPR021731">
    <property type="entry name" value="AMIN_dom"/>
</dbReference>
<keyword evidence="6" id="KW-0998">Cell outer membrane</keyword>
<accession>A0A2U2N6X6</accession>
<dbReference type="GO" id="GO:0009279">
    <property type="term" value="C:cell outer membrane"/>
    <property type="evidence" value="ECO:0007669"/>
    <property type="project" value="UniProtKB-SubCell"/>
</dbReference>
<dbReference type="FunFam" id="3.30.1370.130:FF:000001">
    <property type="entry name" value="Type IV pilus secretin PilQ"/>
    <property type="match status" value="1"/>
</dbReference>
<dbReference type="EMBL" id="QFFI01000004">
    <property type="protein sequence ID" value="PWG64817.1"/>
    <property type="molecule type" value="Genomic_DNA"/>
</dbReference>
<dbReference type="Pfam" id="PF07660">
    <property type="entry name" value="STN"/>
    <property type="match status" value="1"/>
</dbReference>
<dbReference type="Pfam" id="PF00263">
    <property type="entry name" value="Secretin"/>
    <property type="match status" value="1"/>
</dbReference>
<evidence type="ECO:0000313" key="12">
    <source>
        <dbReference type="EMBL" id="PWG64817.1"/>
    </source>
</evidence>
<evidence type="ECO:0000256" key="5">
    <source>
        <dbReference type="ARBA" id="ARBA00023136"/>
    </source>
</evidence>
<feature type="signal peptide" evidence="10">
    <location>
        <begin position="1"/>
        <end position="22"/>
    </location>
</feature>
<comment type="similarity">
    <text evidence="7">Belongs to the bacterial secretin family.</text>
</comment>
<dbReference type="Gene3D" id="2.60.40.3470">
    <property type="match status" value="1"/>
</dbReference>
<evidence type="ECO:0000256" key="2">
    <source>
        <dbReference type="ARBA" id="ARBA00022448"/>
    </source>
</evidence>
<dbReference type="AlphaFoldDB" id="A0A2U2N6X6"/>
<evidence type="ECO:0000313" key="13">
    <source>
        <dbReference type="Proteomes" id="UP000245474"/>
    </source>
</evidence>
<keyword evidence="4" id="KW-0653">Protein transport</keyword>
<name>A0A2U2N6X6_9GAMM</name>
<keyword evidence="2 8" id="KW-0813">Transport</keyword>
<evidence type="ECO:0000256" key="8">
    <source>
        <dbReference type="RuleBase" id="RU004004"/>
    </source>
</evidence>
<feature type="region of interest" description="Disordered" evidence="9">
    <location>
        <begin position="132"/>
        <end position="156"/>
    </location>
</feature>
<dbReference type="PRINTS" id="PR00811">
    <property type="entry name" value="BCTERIALGSPD"/>
</dbReference>
<dbReference type="Pfam" id="PF03958">
    <property type="entry name" value="Secretin_N"/>
    <property type="match status" value="1"/>
</dbReference>
<dbReference type="Pfam" id="PF11741">
    <property type="entry name" value="AMIN"/>
    <property type="match status" value="2"/>
</dbReference>
<evidence type="ECO:0000256" key="9">
    <source>
        <dbReference type="SAM" id="MobiDB-lite"/>
    </source>
</evidence>
<evidence type="ECO:0000256" key="6">
    <source>
        <dbReference type="ARBA" id="ARBA00023237"/>
    </source>
</evidence>
<gene>
    <name evidence="12" type="ORF">DEM34_03175</name>
</gene>
<dbReference type="InterPro" id="IPR013355">
    <property type="entry name" value="Pilus_4_PilQ"/>
</dbReference>
<keyword evidence="13" id="KW-1185">Reference proteome</keyword>
<dbReference type="InterPro" id="IPR051808">
    <property type="entry name" value="Type_IV_pilus_biogenesis"/>
</dbReference>
<dbReference type="Gene3D" id="3.30.1370.120">
    <property type="match status" value="1"/>
</dbReference>
<comment type="caution">
    <text evidence="12">The sequence shown here is derived from an EMBL/GenBank/DDBJ whole genome shotgun (WGS) entry which is preliminary data.</text>
</comment>
<dbReference type="PANTHER" id="PTHR30604">
    <property type="entry name" value="PROTEIN TRANSPORT PROTEIN HOFQ"/>
    <property type="match status" value="1"/>
</dbReference>
<dbReference type="Gene3D" id="3.30.1370.130">
    <property type="match status" value="1"/>
</dbReference>
<evidence type="ECO:0000256" key="3">
    <source>
        <dbReference type="ARBA" id="ARBA00022729"/>
    </source>
</evidence>
<keyword evidence="5" id="KW-0472">Membrane</keyword>
<reference evidence="12 13" key="1">
    <citation type="submission" date="2018-05" db="EMBL/GenBank/DDBJ databases">
        <title>Spiribacter halobius sp. nov., a moderately halophilic bacterium isolated from marine solar saltern.</title>
        <authorList>
            <person name="Zheng W.-S."/>
            <person name="Lu D.-C."/>
            <person name="Du Z.-J."/>
        </authorList>
    </citation>
    <scope>NUCLEOTIDE SEQUENCE [LARGE SCALE GENOMIC DNA]</scope>
    <source>
        <strain evidence="12 13">E85</strain>
    </source>
</reference>
<comment type="subcellular location">
    <subcellularLocation>
        <location evidence="8">Cell outer membrane</location>
    </subcellularLocation>
    <subcellularLocation>
        <location evidence="1">Membrane</location>
    </subcellularLocation>
</comment>
<dbReference type="OrthoDB" id="9775455at2"/>
<feature type="compositionally biased region" description="Low complexity" evidence="9">
    <location>
        <begin position="132"/>
        <end position="149"/>
    </location>
</feature>
<dbReference type="SMART" id="SM00965">
    <property type="entry name" value="STN"/>
    <property type="match status" value="1"/>
</dbReference>
<keyword evidence="3 10" id="KW-0732">Signal</keyword>
<sequence length="705" mass="75897">MCRFHAAALALLLLLIAGSAGAATLQDVDYSALPGNAVQITFNLDEPVEAPRTFNTENPARIALDFVGVRNGLAERSVDIGEGVVEGLSTAEAGGRTRAVLRLSRLVPFDVKVQGNQVFVTVAATAGDSAPAASAQPVANGNGEAGAAADADDGGRRINGVDFRRGGDGSARIIVELSDETTPVDVNREGGRIVVDFLGASVPDRLQRRLDVTDFATPARFVETRQRNGDTRVAIDAEGEYDQIAYQADNTFTIELQPITEAEQERRAREEPEYTGERLSLNFQDIEVRSVLQLIADFTGLNIVVSDSVSGNITLRLQNVPWDQALDIILQTKGLDKRTNGNVMLVAPAEEIAARERQELESREQLRALTPLRSEFIEINYAKAADLAELIRGIGGDGGEDGGDEGLLSERGSISIDERTNTLIVRDTDRNLADIRRLVTRLDIPVRQVLIESRLVIASDDFSDELGVRFGYSRNGSIDGDSAVFGGTRPGAFNYGGTTGFEVPADEGTEGLLVDLPASNAAGSAGLAIGRVGSYLLQLELSAMESENRGEIISSPRVVTANQREAEIKQGVEIPFQEATSSGATSIEFREAVLGLVVTPQITPDDRVLLDLQVNQDSRGEDTPSGPAINTQSVRTQVLVDNGETVVLGGVFERTQTEGVERIPFFGELPLVGWMFRNRVSLDENSELLVFVTPRILDEQLGLNN</sequence>
<dbReference type="InterPro" id="IPR001775">
    <property type="entry name" value="GspD/PilQ"/>
</dbReference>
<dbReference type="GO" id="GO:0009306">
    <property type="term" value="P:protein secretion"/>
    <property type="evidence" value="ECO:0007669"/>
    <property type="project" value="InterPro"/>
</dbReference>
<proteinExistence type="inferred from homology"/>
<dbReference type="PANTHER" id="PTHR30604:SF1">
    <property type="entry name" value="DNA UTILIZATION PROTEIN HOFQ"/>
    <property type="match status" value="1"/>
</dbReference>
<dbReference type="NCBIfam" id="TIGR02515">
    <property type="entry name" value="IV_pilus_PilQ"/>
    <property type="match status" value="1"/>
</dbReference>
<dbReference type="InterPro" id="IPR004846">
    <property type="entry name" value="T2SS/T3SS_dom"/>
</dbReference>
<dbReference type="InterPro" id="IPR038591">
    <property type="entry name" value="NolW-like_sf"/>
</dbReference>
<evidence type="ECO:0000256" key="10">
    <source>
        <dbReference type="SAM" id="SignalP"/>
    </source>
</evidence>
<dbReference type="Gene3D" id="2.60.40.3500">
    <property type="match status" value="1"/>
</dbReference>
<evidence type="ECO:0000256" key="1">
    <source>
        <dbReference type="ARBA" id="ARBA00004370"/>
    </source>
</evidence>